<dbReference type="EMBL" id="KN838561">
    <property type="protein sequence ID" value="KIK05244.1"/>
    <property type="molecule type" value="Genomic_DNA"/>
</dbReference>
<reference evidence="1 2" key="1">
    <citation type="submission" date="2014-04" db="EMBL/GenBank/DDBJ databases">
        <authorList>
            <consortium name="DOE Joint Genome Institute"/>
            <person name="Kuo A."/>
            <person name="Kohler A."/>
            <person name="Nagy L.G."/>
            <person name="Floudas D."/>
            <person name="Copeland A."/>
            <person name="Barry K.W."/>
            <person name="Cichocki N."/>
            <person name="Veneault-Fourrey C."/>
            <person name="LaButti K."/>
            <person name="Lindquist E.A."/>
            <person name="Lipzen A."/>
            <person name="Lundell T."/>
            <person name="Morin E."/>
            <person name="Murat C."/>
            <person name="Sun H."/>
            <person name="Tunlid A."/>
            <person name="Henrissat B."/>
            <person name="Grigoriev I.V."/>
            <person name="Hibbett D.S."/>
            <person name="Martin F."/>
            <person name="Nordberg H.P."/>
            <person name="Cantor M.N."/>
            <person name="Hua S.X."/>
        </authorList>
    </citation>
    <scope>NUCLEOTIDE SEQUENCE [LARGE SCALE GENOMIC DNA]</scope>
    <source>
        <strain evidence="1 2">LaAM-08-1</strain>
    </source>
</reference>
<dbReference type="HOGENOM" id="CLU_004966_2_1_1"/>
<keyword evidence="2" id="KW-1185">Reference proteome</keyword>
<evidence type="ECO:0000313" key="1">
    <source>
        <dbReference type="EMBL" id="KIK05244.1"/>
    </source>
</evidence>
<organism evidence="1 2">
    <name type="scientific">Laccaria amethystina LaAM-08-1</name>
    <dbReference type="NCBI Taxonomy" id="1095629"/>
    <lineage>
        <taxon>Eukaryota</taxon>
        <taxon>Fungi</taxon>
        <taxon>Dikarya</taxon>
        <taxon>Basidiomycota</taxon>
        <taxon>Agaricomycotina</taxon>
        <taxon>Agaricomycetes</taxon>
        <taxon>Agaricomycetidae</taxon>
        <taxon>Agaricales</taxon>
        <taxon>Agaricineae</taxon>
        <taxon>Hydnangiaceae</taxon>
        <taxon>Laccaria</taxon>
    </lineage>
</organism>
<feature type="non-terminal residue" evidence="1">
    <location>
        <position position="1"/>
    </location>
</feature>
<evidence type="ECO:0000313" key="2">
    <source>
        <dbReference type="Proteomes" id="UP000054477"/>
    </source>
</evidence>
<reference evidence="2" key="2">
    <citation type="submission" date="2015-01" db="EMBL/GenBank/DDBJ databases">
        <title>Evolutionary Origins and Diversification of the Mycorrhizal Mutualists.</title>
        <authorList>
            <consortium name="DOE Joint Genome Institute"/>
            <consortium name="Mycorrhizal Genomics Consortium"/>
            <person name="Kohler A."/>
            <person name="Kuo A."/>
            <person name="Nagy L.G."/>
            <person name="Floudas D."/>
            <person name="Copeland A."/>
            <person name="Barry K.W."/>
            <person name="Cichocki N."/>
            <person name="Veneault-Fourrey C."/>
            <person name="LaButti K."/>
            <person name="Lindquist E.A."/>
            <person name="Lipzen A."/>
            <person name="Lundell T."/>
            <person name="Morin E."/>
            <person name="Murat C."/>
            <person name="Riley R."/>
            <person name="Ohm R."/>
            <person name="Sun H."/>
            <person name="Tunlid A."/>
            <person name="Henrissat B."/>
            <person name="Grigoriev I.V."/>
            <person name="Hibbett D.S."/>
            <person name="Martin F."/>
        </authorList>
    </citation>
    <scope>NUCLEOTIDE SEQUENCE [LARGE SCALE GENOMIC DNA]</scope>
    <source>
        <strain evidence="2">LaAM-08-1</strain>
    </source>
</reference>
<dbReference type="AlphaFoldDB" id="A0A0C9XU80"/>
<name>A0A0C9XU80_9AGAR</name>
<dbReference type="OrthoDB" id="2527272at2759"/>
<dbReference type="Proteomes" id="UP000054477">
    <property type="component" value="Unassembled WGS sequence"/>
</dbReference>
<proteinExistence type="predicted"/>
<gene>
    <name evidence="1" type="ORF">K443DRAFT_91551</name>
</gene>
<accession>A0A0C9XU80</accession>
<protein>
    <submittedName>
        <fullName evidence="1">Uncharacterized protein</fullName>
    </submittedName>
</protein>
<sequence>NPSQFYCVEIMCAPCGLVIAWTKLDKAESSTNILNWLETTVYPTEESPPVCICIDTCLVLQNAIANGSWDQIWKNTTHLIVDSYHYINHFKTDDICCKWCNLAPLNGSEPNLAVSAVDKVGLSNACEQLNAWLDGFDSILKRMTPTISIKSPDLYWKSHDSQRYICL</sequence>